<dbReference type="KEGG" id="asr:WL1483_1568"/>
<evidence type="ECO:0000256" key="3">
    <source>
        <dbReference type="ARBA" id="ARBA00023239"/>
    </source>
</evidence>
<gene>
    <name evidence="7" type="primary">mltA</name>
    <name evidence="7" type="ORF">WL1483_1568</name>
</gene>
<dbReference type="Gene3D" id="2.40.240.50">
    <property type="entry name" value="Barwin-like endoglucanases"/>
    <property type="match status" value="1"/>
</dbReference>
<dbReference type="InterPro" id="IPR005300">
    <property type="entry name" value="MltA_B"/>
</dbReference>
<dbReference type="Pfam" id="PF06725">
    <property type="entry name" value="3D"/>
    <property type="match status" value="1"/>
</dbReference>
<dbReference type="GO" id="GO:0009253">
    <property type="term" value="P:peptidoglycan catabolic process"/>
    <property type="evidence" value="ECO:0007669"/>
    <property type="project" value="TreeGrafter"/>
</dbReference>
<dbReference type="Gene3D" id="2.40.40.10">
    <property type="entry name" value="RlpA-like domain"/>
    <property type="match status" value="1"/>
</dbReference>
<dbReference type="Pfam" id="PF03562">
    <property type="entry name" value="MltA"/>
    <property type="match status" value="2"/>
</dbReference>
<organism evidence="7 8">
    <name type="scientific">Aeromonas schubertii</name>
    <dbReference type="NCBI Taxonomy" id="652"/>
    <lineage>
        <taxon>Bacteria</taxon>
        <taxon>Pseudomonadati</taxon>
        <taxon>Pseudomonadota</taxon>
        <taxon>Gammaproteobacteria</taxon>
        <taxon>Aeromonadales</taxon>
        <taxon>Aeromonadaceae</taxon>
        <taxon>Aeromonas</taxon>
    </lineage>
</organism>
<protein>
    <recommendedName>
        <fullName evidence="2">peptidoglycan lytic exotransglycosylase</fullName>
        <ecNumber evidence="2">4.2.2.n1</ecNumber>
    </recommendedName>
    <alternativeName>
        <fullName evidence="5">Murein hydrolase A</fullName>
    </alternativeName>
</protein>
<reference evidence="8" key="1">
    <citation type="submission" date="2015-10" db="EMBL/GenBank/DDBJ databases">
        <title>Complete Genome Sequence of Aeromonas schubertii strain WL1483.</title>
        <authorList>
            <person name="Liu L."/>
        </authorList>
    </citation>
    <scope>NUCLEOTIDE SEQUENCE [LARGE SCALE GENOMIC DNA]</scope>
    <source>
        <strain evidence="8">WL1483</strain>
    </source>
</reference>
<evidence type="ECO:0000256" key="1">
    <source>
        <dbReference type="ARBA" id="ARBA00001420"/>
    </source>
</evidence>
<dbReference type="EMBL" id="CP013067">
    <property type="protein sequence ID" value="ALP40987.1"/>
    <property type="molecule type" value="Genomic_DNA"/>
</dbReference>
<keyword evidence="3" id="KW-0456">Lyase</keyword>
<evidence type="ECO:0000313" key="7">
    <source>
        <dbReference type="EMBL" id="ALP40987.1"/>
    </source>
</evidence>
<dbReference type="AlphaFoldDB" id="A0A0S2SGY5"/>
<evidence type="ECO:0000259" key="6">
    <source>
        <dbReference type="SMART" id="SM00925"/>
    </source>
</evidence>
<dbReference type="PANTHER" id="PTHR30124:SF0">
    <property type="entry name" value="MEMBRANE-BOUND LYTIC MUREIN TRANSGLYCOSYLASE A"/>
    <property type="match status" value="1"/>
</dbReference>
<dbReference type="InterPro" id="IPR026044">
    <property type="entry name" value="MltA"/>
</dbReference>
<dbReference type="Proteomes" id="UP000058114">
    <property type="component" value="Chromosome"/>
</dbReference>
<feature type="domain" description="Lytic transglycosylase MltA" evidence="6">
    <location>
        <begin position="142"/>
        <end position="275"/>
    </location>
</feature>
<reference evidence="7 8" key="2">
    <citation type="journal article" date="2016" name="Genome Announc.">
        <title>Complete Genome Sequence of the Highly Virulent Aeromonas schubertii Strain WL1483, Isolated from Diseased Snakehead Fish (Channa argus) in China.</title>
        <authorList>
            <person name="Liu L."/>
            <person name="Li N."/>
            <person name="Zhang D."/>
            <person name="Fu X."/>
            <person name="Shi C."/>
            <person name="Lin Q."/>
            <person name="Hao G."/>
        </authorList>
    </citation>
    <scope>NUCLEOTIDE SEQUENCE [LARGE SCALE GENOMIC DNA]</scope>
    <source>
        <strain evidence="7 8">WL1483</strain>
    </source>
</reference>
<comment type="catalytic activity">
    <reaction evidence="1">
        <text>Exolytic cleavage of the (1-&gt;4)-beta-glycosidic linkage between N-acetylmuramic acid (MurNAc) and N-acetylglucosamine (GlcNAc) residues in peptidoglycan, from either the reducing or the non-reducing ends of the peptidoglycan chains, with concomitant formation of a 1,6-anhydrobond in the MurNAc residue.</text>
        <dbReference type="EC" id="4.2.2.n1"/>
    </reaction>
</comment>
<dbReference type="InterPro" id="IPR036908">
    <property type="entry name" value="RlpA-like_sf"/>
</dbReference>
<dbReference type="EC" id="4.2.2.n1" evidence="2"/>
<dbReference type="GO" id="GO:0009254">
    <property type="term" value="P:peptidoglycan turnover"/>
    <property type="evidence" value="ECO:0007669"/>
    <property type="project" value="InterPro"/>
</dbReference>
<dbReference type="NCBIfam" id="NF008366">
    <property type="entry name" value="PRK11162.1"/>
    <property type="match status" value="1"/>
</dbReference>
<name>A0A0S2SGY5_9GAMM</name>
<sequence>MKMRSGWWLAIPLALGGCAGSGEAPKKAVKPTAESCFVDCYQEENLGRQYLDGSLPGELNHVTRVNSKQARNFRMFGPQSQLVVDRSKRMASRYGDLYYKLNRWIAAGGDPAALPGYGISLAQMGGADRQGNILFTGYFSPVLEVRRQKGGEFKYPLYAMPNCGGRCPSRAQIHQGALANRGLELGYSKSLIDNFLMDVQGSGFVHYGESDQLQYLGYAGKNGHGYVSIGRVLIDRGEVAKEKMSLKAIKEWADSKSEAEVKELVENNPSYVFFQRRPTNDVIGAAGIPLLGMAAVAADRRLLPMGTPILAEVPLLDKEGNWTGRHELRLLIALDTGGAVKGGHLDLYHGMGEKAGLDAGHYKHFGRVWKLGLHSGPTAAPGSIDGCRLPPGSLFYVILTSKRRWS</sequence>
<dbReference type="GO" id="GO:0019867">
    <property type="term" value="C:outer membrane"/>
    <property type="evidence" value="ECO:0007669"/>
    <property type="project" value="InterPro"/>
</dbReference>
<evidence type="ECO:0000313" key="8">
    <source>
        <dbReference type="Proteomes" id="UP000058114"/>
    </source>
</evidence>
<dbReference type="PATRIC" id="fig|652.5.peg.2114"/>
<dbReference type="PANTHER" id="PTHR30124">
    <property type="entry name" value="MEMBRANE-BOUND LYTIC MUREIN TRANSGLYCOSYLASE A"/>
    <property type="match status" value="1"/>
</dbReference>
<evidence type="ECO:0000256" key="5">
    <source>
        <dbReference type="ARBA" id="ARBA00030918"/>
    </source>
</evidence>
<dbReference type="CDD" id="cd14485">
    <property type="entry name" value="mltA_like_LT_A"/>
    <property type="match status" value="1"/>
</dbReference>
<dbReference type="GO" id="GO:0008933">
    <property type="term" value="F:peptidoglycan lytic transglycosylase activity"/>
    <property type="evidence" value="ECO:0007669"/>
    <property type="project" value="TreeGrafter"/>
</dbReference>
<proteinExistence type="predicted"/>
<dbReference type="CDD" id="cd14668">
    <property type="entry name" value="mlta_B"/>
    <property type="match status" value="1"/>
</dbReference>
<dbReference type="SUPFAM" id="SSF50685">
    <property type="entry name" value="Barwin-like endoglucanases"/>
    <property type="match status" value="1"/>
</dbReference>
<dbReference type="GO" id="GO:0071555">
    <property type="term" value="P:cell wall organization"/>
    <property type="evidence" value="ECO:0007669"/>
    <property type="project" value="UniProtKB-KW"/>
</dbReference>
<keyword evidence="4" id="KW-0961">Cell wall biogenesis/degradation</keyword>
<dbReference type="InterPro" id="IPR010611">
    <property type="entry name" value="3D_dom"/>
</dbReference>
<evidence type="ECO:0000256" key="2">
    <source>
        <dbReference type="ARBA" id="ARBA00012587"/>
    </source>
</evidence>
<accession>A0A0S2SGY5</accession>
<dbReference type="GO" id="GO:0004553">
    <property type="term" value="F:hydrolase activity, hydrolyzing O-glycosyl compounds"/>
    <property type="evidence" value="ECO:0007669"/>
    <property type="project" value="InterPro"/>
</dbReference>
<dbReference type="SMART" id="SM00925">
    <property type="entry name" value="MltA"/>
    <property type="match status" value="1"/>
</dbReference>
<evidence type="ECO:0000256" key="4">
    <source>
        <dbReference type="ARBA" id="ARBA00023316"/>
    </source>
</evidence>
<dbReference type="PROSITE" id="PS51257">
    <property type="entry name" value="PROKAR_LIPOPROTEIN"/>
    <property type="match status" value="1"/>
</dbReference>